<dbReference type="SUPFAM" id="SSF56059">
    <property type="entry name" value="Glutathione synthetase ATP-binding domain-like"/>
    <property type="match status" value="1"/>
</dbReference>
<keyword evidence="1" id="KW-0547">Nucleotide-binding</keyword>
<reference evidence="3 4" key="1">
    <citation type="submission" date="2017-07" db="EMBL/GenBank/DDBJ databases">
        <title>Mechanisms for carbon and nitrogen cycling indicate functional differentiation within the Candidate Phyla Radiation.</title>
        <authorList>
            <person name="Danczak R.E."/>
            <person name="Johnston M.D."/>
            <person name="Kenah C."/>
            <person name="Slattery M."/>
            <person name="Wrighton K.C."/>
            <person name="Wilkins M.J."/>
        </authorList>
    </citation>
    <scope>NUCLEOTIDE SEQUENCE [LARGE SCALE GENOMIC DNA]</scope>
    <source>
        <strain evidence="3">Licking1014_85</strain>
    </source>
</reference>
<dbReference type="Pfam" id="PF08443">
    <property type="entry name" value="RimK"/>
    <property type="match status" value="1"/>
</dbReference>
<dbReference type="GO" id="GO:0005737">
    <property type="term" value="C:cytoplasm"/>
    <property type="evidence" value="ECO:0007669"/>
    <property type="project" value="TreeGrafter"/>
</dbReference>
<dbReference type="InterPro" id="IPR011761">
    <property type="entry name" value="ATP-grasp"/>
</dbReference>
<dbReference type="Gene3D" id="3.30.470.20">
    <property type="entry name" value="ATP-grasp fold, B domain"/>
    <property type="match status" value="1"/>
</dbReference>
<evidence type="ECO:0000256" key="1">
    <source>
        <dbReference type="PROSITE-ProRule" id="PRU00409"/>
    </source>
</evidence>
<dbReference type="PROSITE" id="PS50975">
    <property type="entry name" value="ATP_GRASP"/>
    <property type="match status" value="1"/>
</dbReference>
<evidence type="ECO:0000313" key="4">
    <source>
        <dbReference type="Proteomes" id="UP000315589"/>
    </source>
</evidence>
<accession>A0A554LL75</accession>
<dbReference type="EMBL" id="VMGI01000018">
    <property type="protein sequence ID" value="TSC93622.1"/>
    <property type="molecule type" value="Genomic_DNA"/>
</dbReference>
<dbReference type="AlphaFoldDB" id="A0A554LL75"/>
<evidence type="ECO:0000313" key="3">
    <source>
        <dbReference type="EMBL" id="TSC93622.1"/>
    </source>
</evidence>
<dbReference type="PANTHER" id="PTHR21621:SF0">
    <property type="entry name" value="BETA-CITRYLGLUTAMATE SYNTHASE B-RELATED"/>
    <property type="match status" value="1"/>
</dbReference>
<dbReference type="InterPro" id="IPR013651">
    <property type="entry name" value="ATP-grasp_RimK-type"/>
</dbReference>
<comment type="caution">
    <text evidence="3">The sequence shown here is derived from an EMBL/GenBank/DDBJ whole genome shotgun (WGS) entry which is preliminary data.</text>
</comment>
<dbReference type="PANTHER" id="PTHR21621">
    <property type="entry name" value="RIBOSOMAL PROTEIN S6 MODIFICATION PROTEIN"/>
    <property type="match status" value="1"/>
</dbReference>
<feature type="domain" description="ATP-grasp" evidence="2">
    <location>
        <begin position="138"/>
        <end position="329"/>
    </location>
</feature>
<dbReference type="GO" id="GO:0016879">
    <property type="term" value="F:ligase activity, forming carbon-nitrogen bonds"/>
    <property type="evidence" value="ECO:0007669"/>
    <property type="project" value="TreeGrafter"/>
</dbReference>
<proteinExistence type="predicted"/>
<dbReference type="GO" id="GO:0005524">
    <property type="term" value="F:ATP binding"/>
    <property type="evidence" value="ECO:0007669"/>
    <property type="project" value="UniProtKB-UniRule"/>
</dbReference>
<dbReference type="Proteomes" id="UP000315589">
    <property type="component" value="Unassembled WGS sequence"/>
</dbReference>
<gene>
    <name evidence="3" type="ORF">CEN91_183</name>
</gene>
<dbReference type="GO" id="GO:0046872">
    <property type="term" value="F:metal ion binding"/>
    <property type="evidence" value="ECO:0007669"/>
    <property type="project" value="InterPro"/>
</dbReference>
<protein>
    <recommendedName>
        <fullName evidence="2">ATP-grasp domain-containing protein</fullName>
    </recommendedName>
</protein>
<keyword evidence="1" id="KW-0067">ATP-binding</keyword>
<sequence length="329" mass="38330">MLVKKTMKKENNKKIVVIYFEDDWKKKVPLNDATATRESFENWHERGLDCGIEFFRASIGWYNEKKNVFEKSWAYRDKKWQKIEKPIKPDLIFDKIAGKKDYELFDWKMTVGKKTKIFNHPLFRALCDNKLNQYILFKEFMPSSFLINNHLELNDVLKKIKSLRVVIKPFYGSGGFGIFIGTKNDALKQKIEFPVLVQEFIKSEKGIPGFSQKKMIADLRLVFINHKLIYALSRIAKKGSLFTNFHQGATAILVPKNKIPKSVNKIVQKIIDKLSLFKKNNYSLDFIFKNNGGPVLIEMNTTPGLDLLGIVGNKKIKKEYFEEFISILK</sequence>
<evidence type="ECO:0000259" key="2">
    <source>
        <dbReference type="PROSITE" id="PS50975"/>
    </source>
</evidence>
<name>A0A554LL75_9BACT</name>
<organism evidence="3 4">
    <name type="scientific">Candidatus Berkelbacteria bacterium Licking1014_85</name>
    <dbReference type="NCBI Taxonomy" id="2017148"/>
    <lineage>
        <taxon>Bacteria</taxon>
        <taxon>Candidatus Berkelbacteria</taxon>
    </lineage>
</organism>